<accession>A0A5N4DNK9</accession>
<gene>
    <name evidence="2" type="ORF">Cadr_000014489</name>
</gene>
<evidence type="ECO:0000256" key="1">
    <source>
        <dbReference type="SAM" id="MobiDB-lite"/>
    </source>
</evidence>
<feature type="compositionally biased region" description="Acidic residues" evidence="1">
    <location>
        <begin position="71"/>
        <end position="84"/>
    </location>
</feature>
<dbReference type="EMBL" id="JWIN03000010">
    <property type="protein sequence ID" value="KAB1272637.1"/>
    <property type="molecule type" value="Genomic_DNA"/>
</dbReference>
<evidence type="ECO:0000313" key="2">
    <source>
        <dbReference type="EMBL" id="KAB1272637.1"/>
    </source>
</evidence>
<dbReference type="AlphaFoldDB" id="A0A5N4DNK9"/>
<keyword evidence="3" id="KW-1185">Reference proteome</keyword>
<feature type="compositionally biased region" description="Polar residues" evidence="1">
    <location>
        <begin position="26"/>
        <end position="40"/>
    </location>
</feature>
<feature type="compositionally biased region" description="Basic and acidic residues" evidence="1">
    <location>
        <begin position="43"/>
        <end position="53"/>
    </location>
</feature>
<reference evidence="2 3" key="1">
    <citation type="journal article" date="2019" name="Mol. Ecol. Resour.">
        <title>Improving Illumina assemblies with Hi-C and long reads: an example with the North African dromedary.</title>
        <authorList>
            <person name="Elbers J.P."/>
            <person name="Rogers M.F."/>
            <person name="Perelman P.L."/>
            <person name="Proskuryakova A.A."/>
            <person name="Serdyukova N.A."/>
            <person name="Johnson W.E."/>
            <person name="Horin P."/>
            <person name="Corander J."/>
            <person name="Murphy D."/>
            <person name="Burger P.A."/>
        </authorList>
    </citation>
    <scope>NUCLEOTIDE SEQUENCE [LARGE SCALE GENOMIC DNA]</scope>
    <source>
        <strain evidence="2">Drom800</strain>
        <tissue evidence="2">Blood</tissue>
    </source>
</reference>
<dbReference type="Proteomes" id="UP000299084">
    <property type="component" value="Unassembled WGS sequence"/>
</dbReference>
<protein>
    <submittedName>
        <fullName evidence="2">Proteoglycan 3</fullName>
    </submittedName>
</protein>
<evidence type="ECO:0000313" key="3">
    <source>
        <dbReference type="Proteomes" id="UP000299084"/>
    </source>
</evidence>
<organism evidence="2 3">
    <name type="scientific">Camelus dromedarius</name>
    <name type="common">Dromedary</name>
    <name type="synonym">Arabian camel</name>
    <dbReference type="NCBI Taxonomy" id="9838"/>
    <lineage>
        <taxon>Eukaryota</taxon>
        <taxon>Metazoa</taxon>
        <taxon>Chordata</taxon>
        <taxon>Craniata</taxon>
        <taxon>Vertebrata</taxon>
        <taxon>Euteleostomi</taxon>
        <taxon>Mammalia</taxon>
        <taxon>Eutheria</taxon>
        <taxon>Laurasiatheria</taxon>
        <taxon>Artiodactyla</taxon>
        <taxon>Tylopoda</taxon>
        <taxon>Camelidae</taxon>
        <taxon>Camelus</taxon>
    </lineage>
</organism>
<name>A0A5N4DNK9_CAMDR</name>
<sequence>MYGRSRSSKSQQRAEPRENDALYLGSQETQADMSQDLESSGDQEEKLALKDVVLESEGEGEEANNSSCQDTFEDEEAMDSDPGP</sequence>
<proteinExistence type="predicted"/>
<comment type="caution">
    <text evidence="2">The sequence shown here is derived from an EMBL/GenBank/DDBJ whole genome shotgun (WGS) entry which is preliminary data.</text>
</comment>
<feature type="region of interest" description="Disordered" evidence="1">
    <location>
        <begin position="1"/>
        <end position="84"/>
    </location>
</feature>